<keyword evidence="3" id="KW-1185">Reference proteome</keyword>
<keyword evidence="1" id="KW-1133">Transmembrane helix</keyword>
<comment type="similarity">
    <text evidence="1">Belongs to the MlaE permease family.</text>
</comment>
<dbReference type="GO" id="GO:0043190">
    <property type="term" value="C:ATP-binding cassette (ABC) transporter complex"/>
    <property type="evidence" value="ECO:0007669"/>
    <property type="project" value="InterPro"/>
</dbReference>
<sequence length="207" mass="21646">MLAFLTGVVLAYQGGSQLSQYGANIFIVDLVGITLLRELAPLLTAIIVAGRSGAAYTAQIGTMRVTDEIDALRTLGIAPMELLVLPKLLALIILMPLLSAFADIVGILGGMLIANFSFGVSVTDFLDRLPEAVSLTNYLVGIGKAPVFAAIIALVGCYQGFQVSGGADSVGKQVTVSVVHAIFLVIVVDALFSILFNWLGIGLINAH</sequence>
<keyword evidence="1" id="KW-1003">Cell membrane</keyword>
<reference evidence="2 3" key="1">
    <citation type="submission" date="2016-05" db="EMBL/GenBank/DDBJ databases">
        <title>Single-cell genome of chain-forming Candidatus Thiomargarita nelsonii and comparison to other large sulfur-oxidizing bacteria.</title>
        <authorList>
            <person name="Winkel M."/>
            <person name="Salman V."/>
            <person name="Woyke T."/>
            <person name="Schulz-Vogt H."/>
            <person name="Richter M."/>
            <person name="Flood B."/>
            <person name="Bailey J."/>
            <person name="Amann R."/>
            <person name="Mussmann M."/>
        </authorList>
    </citation>
    <scope>NUCLEOTIDE SEQUENCE [LARGE SCALE GENOMIC DNA]</scope>
    <source>
        <strain evidence="2 3">THI036</strain>
    </source>
</reference>
<dbReference type="GO" id="GO:0005548">
    <property type="term" value="F:phospholipid transporter activity"/>
    <property type="evidence" value="ECO:0007669"/>
    <property type="project" value="TreeGrafter"/>
</dbReference>
<dbReference type="PANTHER" id="PTHR30188:SF3">
    <property type="entry name" value="ABC TRANSPORTER PERMEASE"/>
    <property type="match status" value="1"/>
</dbReference>
<keyword evidence="1" id="KW-0472">Membrane</keyword>
<dbReference type="NCBIfam" id="TIGR00056">
    <property type="entry name" value="MlaE family lipid ABC transporter permease subunit"/>
    <property type="match status" value="1"/>
</dbReference>
<keyword evidence="1" id="KW-0812">Transmembrane</keyword>
<evidence type="ECO:0000313" key="3">
    <source>
        <dbReference type="Proteomes" id="UP000076962"/>
    </source>
</evidence>
<dbReference type="Pfam" id="PF02405">
    <property type="entry name" value="MlaE"/>
    <property type="match status" value="1"/>
</dbReference>
<accession>A0A176RUG2</accession>
<dbReference type="EMBL" id="LUTY01002813">
    <property type="protein sequence ID" value="OAD19402.1"/>
    <property type="molecule type" value="Genomic_DNA"/>
</dbReference>
<proteinExistence type="inferred from homology"/>
<dbReference type="AlphaFoldDB" id="A0A176RUG2"/>
<gene>
    <name evidence="2" type="ORF">THIOM_004963</name>
</gene>
<feature type="transmembrane region" description="Helical" evidence="1">
    <location>
        <begin position="138"/>
        <end position="161"/>
    </location>
</feature>
<name>A0A176RUG2_9GAMM</name>
<protein>
    <submittedName>
        <fullName evidence="2">ABC transporter, permease protein</fullName>
    </submittedName>
</protein>
<comment type="caution">
    <text evidence="1">Lacks conserved residue(s) required for the propagation of feature annotation.</text>
</comment>
<keyword evidence="1" id="KW-0997">Cell inner membrane</keyword>
<comment type="subcellular location">
    <subcellularLocation>
        <location evidence="1">Cell inner membrane</location>
        <topology evidence="1">Multi-pass membrane protein</topology>
    </subcellularLocation>
</comment>
<dbReference type="PANTHER" id="PTHR30188">
    <property type="entry name" value="ABC TRANSPORTER PERMEASE PROTEIN-RELATED"/>
    <property type="match status" value="1"/>
</dbReference>
<dbReference type="InterPro" id="IPR003453">
    <property type="entry name" value="ABC_MlaE_roteobac"/>
</dbReference>
<dbReference type="InterPro" id="IPR030802">
    <property type="entry name" value="Permease_MalE"/>
</dbReference>
<evidence type="ECO:0000256" key="1">
    <source>
        <dbReference type="RuleBase" id="RU362044"/>
    </source>
</evidence>
<evidence type="ECO:0000313" key="2">
    <source>
        <dbReference type="EMBL" id="OAD19402.1"/>
    </source>
</evidence>
<feature type="transmembrane region" description="Helical" evidence="1">
    <location>
        <begin position="181"/>
        <end position="204"/>
    </location>
</feature>
<comment type="caution">
    <text evidence="2">The sequence shown here is derived from an EMBL/GenBank/DDBJ whole genome shotgun (WGS) entry which is preliminary data.</text>
</comment>
<dbReference type="Proteomes" id="UP000076962">
    <property type="component" value="Unassembled WGS sequence"/>
</dbReference>
<organism evidence="2 3">
    <name type="scientific">Candidatus Thiomargarita nelsonii</name>
    <dbReference type="NCBI Taxonomy" id="1003181"/>
    <lineage>
        <taxon>Bacteria</taxon>
        <taxon>Pseudomonadati</taxon>
        <taxon>Pseudomonadota</taxon>
        <taxon>Gammaproteobacteria</taxon>
        <taxon>Thiotrichales</taxon>
        <taxon>Thiotrichaceae</taxon>
        <taxon>Thiomargarita</taxon>
    </lineage>
</organism>
<feature type="transmembrane region" description="Helical" evidence="1">
    <location>
        <begin position="104"/>
        <end position="126"/>
    </location>
</feature>